<dbReference type="InterPro" id="IPR013103">
    <property type="entry name" value="RVT_2"/>
</dbReference>
<gene>
    <name evidence="2" type="ORF">Slati_2541900</name>
</gene>
<dbReference type="EMBL" id="JACGWN010000008">
    <property type="protein sequence ID" value="KAL0440589.1"/>
    <property type="molecule type" value="Genomic_DNA"/>
</dbReference>
<evidence type="ECO:0000313" key="2">
    <source>
        <dbReference type="EMBL" id="KAL0440589.1"/>
    </source>
</evidence>
<protein>
    <submittedName>
        <fullName evidence="2">Retrovirus-related Pol polyprotein from transposon RE2</fullName>
    </submittedName>
</protein>
<dbReference type="CDD" id="cd09272">
    <property type="entry name" value="RNase_HI_RT_Ty1"/>
    <property type="match status" value="1"/>
</dbReference>
<organism evidence="2">
    <name type="scientific">Sesamum latifolium</name>
    <dbReference type="NCBI Taxonomy" id="2727402"/>
    <lineage>
        <taxon>Eukaryota</taxon>
        <taxon>Viridiplantae</taxon>
        <taxon>Streptophyta</taxon>
        <taxon>Embryophyta</taxon>
        <taxon>Tracheophyta</taxon>
        <taxon>Spermatophyta</taxon>
        <taxon>Magnoliopsida</taxon>
        <taxon>eudicotyledons</taxon>
        <taxon>Gunneridae</taxon>
        <taxon>Pentapetalae</taxon>
        <taxon>asterids</taxon>
        <taxon>lamiids</taxon>
        <taxon>Lamiales</taxon>
        <taxon>Pedaliaceae</taxon>
        <taxon>Sesamum</taxon>
    </lineage>
</organism>
<accession>A0AAW2WFM0</accession>
<reference evidence="2" key="1">
    <citation type="submission" date="2020-06" db="EMBL/GenBank/DDBJ databases">
        <authorList>
            <person name="Li T."/>
            <person name="Hu X."/>
            <person name="Zhang T."/>
            <person name="Song X."/>
            <person name="Zhang H."/>
            <person name="Dai N."/>
            <person name="Sheng W."/>
            <person name="Hou X."/>
            <person name="Wei L."/>
        </authorList>
    </citation>
    <scope>NUCLEOTIDE SEQUENCE</scope>
    <source>
        <strain evidence="2">KEN1</strain>
        <tissue evidence="2">Leaf</tissue>
    </source>
</reference>
<comment type="caution">
    <text evidence="2">The sequence shown here is derived from an EMBL/GenBank/DDBJ whole genome shotgun (WGS) entry which is preliminary data.</text>
</comment>
<reference evidence="2" key="2">
    <citation type="journal article" date="2024" name="Plant">
        <title>Genomic evolution and insights into agronomic trait innovations of Sesamum species.</title>
        <authorList>
            <person name="Miao H."/>
            <person name="Wang L."/>
            <person name="Qu L."/>
            <person name="Liu H."/>
            <person name="Sun Y."/>
            <person name="Le M."/>
            <person name="Wang Q."/>
            <person name="Wei S."/>
            <person name="Zheng Y."/>
            <person name="Lin W."/>
            <person name="Duan Y."/>
            <person name="Cao H."/>
            <person name="Xiong S."/>
            <person name="Wang X."/>
            <person name="Wei L."/>
            <person name="Li C."/>
            <person name="Ma Q."/>
            <person name="Ju M."/>
            <person name="Zhao R."/>
            <person name="Li G."/>
            <person name="Mu C."/>
            <person name="Tian Q."/>
            <person name="Mei H."/>
            <person name="Zhang T."/>
            <person name="Gao T."/>
            <person name="Zhang H."/>
        </authorList>
    </citation>
    <scope>NUCLEOTIDE SEQUENCE</scope>
    <source>
        <strain evidence="2">KEN1</strain>
    </source>
</reference>
<dbReference type="PANTHER" id="PTHR11439">
    <property type="entry name" value="GAG-POL-RELATED RETROTRANSPOSON"/>
    <property type="match status" value="1"/>
</dbReference>
<dbReference type="AlphaFoldDB" id="A0AAW2WFM0"/>
<dbReference type="Pfam" id="PF07727">
    <property type="entry name" value="RVT_2"/>
    <property type="match status" value="1"/>
</dbReference>
<evidence type="ECO:0000259" key="1">
    <source>
        <dbReference type="Pfam" id="PF07727"/>
    </source>
</evidence>
<feature type="domain" description="Reverse transcriptase Ty1/copia-type" evidence="1">
    <location>
        <begin position="114"/>
        <end position="259"/>
    </location>
</feature>
<dbReference type="SUPFAM" id="SSF56672">
    <property type="entry name" value="DNA/RNA polymerases"/>
    <property type="match status" value="1"/>
</dbReference>
<proteinExistence type="predicted"/>
<sequence length="558" mass="62992">MSILLQQILNLNPYPPLLLHPLVRFPPTPRTTLAPPLRRSQRQVTQPFWLQDFICNHTSSSLMDPICHTSFSPAHMRFLAQVDVVLEPRSFKEVVQSPHWRAAMDDEIAALERNSTWDLTDLSAGKKAIGSHWVYKVKLRQDGSIEQYKALLIAKGYNQIEGIDFFDSFSPVAKTVTVRLFIAIATTYHWPILQLDVNNAFLHGHLDEEVYMVLYTKAGAGLVCHLKRSLYGLKQASRQWNIELTSKLEVFDFKQSSHDHKYLDDLFTIKDLGPAKFFLGLELARSAHGTFISQRKYLLDIIHDYHLDDAKPAATPLPTGIKFAASSGSVLGSPDRYRRLIGRLLYLGFSRPDISFPVQQLSQFIQHPREPHWDAAIHLVQYLKGTSSLGLFFAVDSPLTLSAFSDSDWASCFDTRCSVTGYCIFMGGSLISLKTKKQATVSRSSNEAEYRSMASTVCELLWISYILGDFGVTVSSPIPFHCDNKAAVHITENPVFHERTKHLDIDCHIVRDRFKSGFILPHHVSTHQQIADLFTTALPAPQFTRLVSRLGMSSHAPT</sequence>
<dbReference type="InterPro" id="IPR043502">
    <property type="entry name" value="DNA/RNA_pol_sf"/>
</dbReference>
<dbReference type="PANTHER" id="PTHR11439:SF465">
    <property type="entry name" value="REVERSE TRANSCRIPTASE TY1_COPIA-TYPE DOMAIN-CONTAINING PROTEIN"/>
    <property type="match status" value="1"/>
</dbReference>
<name>A0AAW2WFM0_9LAMI</name>